<feature type="transmembrane region" description="Helical" evidence="5">
    <location>
        <begin position="329"/>
        <end position="347"/>
    </location>
</feature>
<dbReference type="PROSITE" id="PS50850">
    <property type="entry name" value="MFS"/>
    <property type="match status" value="1"/>
</dbReference>
<reference evidence="8 9" key="1">
    <citation type="submission" date="2016-10" db="EMBL/GenBank/DDBJ databases">
        <authorList>
            <person name="de Groot N.N."/>
        </authorList>
    </citation>
    <scope>NUCLEOTIDE SEQUENCE [LARGE SCALE GENOMIC DNA]</scope>
    <source>
        <strain evidence="8 9">CPCC 202808</strain>
    </source>
</reference>
<evidence type="ECO:0000313" key="10">
    <source>
        <dbReference type="Proteomes" id="UP000533017"/>
    </source>
</evidence>
<gene>
    <name evidence="7" type="ORF">FHR37_003928</name>
    <name evidence="8" type="ORF">SAMN05421678_11149</name>
</gene>
<dbReference type="PANTHER" id="PTHR42718">
    <property type="entry name" value="MAJOR FACILITATOR SUPERFAMILY MULTIDRUG TRANSPORTER MFSC"/>
    <property type="match status" value="1"/>
</dbReference>
<dbReference type="GO" id="GO:0005886">
    <property type="term" value="C:plasma membrane"/>
    <property type="evidence" value="ECO:0007669"/>
    <property type="project" value="UniProtKB-SubCell"/>
</dbReference>
<dbReference type="Proteomes" id="UP000199052">
    <property type="component" value="Unassembled WGS sequence"/>
</dbReference>
<dbReference type="Proteomes" id="UP000533017">
    <property type="component" value="Unassembled WGS sequence"/>
</dbReference>
<feature type="transmembrane region" description="Helical" evidence="5">
    <location>
        <begin position="78"/>
        <end position="96"/>
    </location>
</feature>
<dbReference type="InterPro" id="IPR036259">
    <property type="entry name" value="MFS_trans_sf"/>
</dbReference>
<evidence type="ECO:0000256" key="5">
    <source>
        <dbReference type="SAM" id="Phobius"/>
    </source>
</evidence>
<reference evidence="7 10" key="2">
    <citation type="submission" date="2020-07" db="EMBL/GenBank/DDBJ databases">
        <title>Sequencing the genomes of 1000 actinobacteria strains.</title>
        <authorList>
            <person name="Klenk H.-P."/>
        </authorList>
    </citation>
    <scope>NUCLEOTIDE SEQUENCE [LARGE SCALE GENOMIC DNA]</scope>
    <source>
        <strain evidence="7 10">DSM 45117</strain>
    </source>
</reference>
<keyword evidence="4 5" id="KW-0472">Membrane</keyword>
<proteinExistence type="predicted"/>
<feature type="transmembrane region" description="Helical" evidence="5">
    <location>
        <begin position="108"/>
        <end position="128"/>
    </location>
</feature>
<evidence type="ECO:0000256" key="2">
    <source>
        <dbReference type="ARBA" id="ARBA00022692"/>
    </source>
</evidence>
<keyword evidence="3 5" id="KW-1133">Transmembrane helix</keyword>
<evidence type="ECO:0000313" key="8">
    <source>
        <dbReference type="EMBL" id="SFH03510.1"/>
    </source>
</evidence>
<feature type="transmembrane region" description="Helical" evidence="5">
    <location>
        <begin position="135"/>
        <end position="155"/>
    </location>
</feature>
<name>A0A1I2WQ46_9ACTN</name>
<feature type="transmembrane region" description="Helical" evidence="5">
    <location>
        <begin position="197"/>
        <end position="219"/>
    </location>
</feature>
<evidence type="ECO:0000259" key="6">
    <source>
        <dbReference type="PROSITE" id="PS50850"/>
    </source>
</evidence>
<feature type="transmembrane region" description="Helical" evidence="5">
    <location>
        <begin position="161"/>
        <end position="185"/>
    </location>
</feature>
<keyword evidence="10" id="KW-1185">Reference proteome</keyword>
<keyword evidence="2 5" id="KW-0812">Transmembrane</keyword>
<dbReference type="Gene3D" id="1.20.1250.20">
    <property type="entry name" value="MFS general substrate transporter like domains"/>
    <property type="match status" value="2"/>
</dbReference>
<evidence type="ECO:0000313" key="9">
    <source>
        <dbReference type="Proteomes" id="UP000199052"/>
    </source>
</evidence>
<dbReference type="SUPFAM" id="SSF103473">
    <property type="entry name" value="MFS general substrate transporter"/>
    <property type="match status" value="1"/>
</dbReference>
<dbReference type="InterPro" id="IPR011701">
    <property type="entry name" value="MFS"/>
</dbReference>
<organism evidence="8 9">
    <name type="scientific">Actinopolymorpha cephalotaxi</name>
    <dbReference type="NCBI Taxonomy" id="504797"/>
    <lineage>
        <taxon>Bacteria</taxon>
        <taxon>Bacillati</taxon>
        <taxon>Actinomycetota</taxon>
        <taxon>Actinomycetes</taxon>
        <taxon>Propionibacteriales</taxon>
        <taxon>Actinopolymorphaceae</taxon>
        <taxon>Actinopolymorpha</taxon>
    </lineage>
</organism>
<dbReference type="EMBL" id="JACBZA010000001">
    <property type="protein sequence ID" value="NYH85077.1"/>
    <property type="molecule type" value="Genomic_DNA"/>
</dbReference>
<evidence type="ECO:0000256" key="3">
    <source>
        <dbReference type="ARBA" id="ARBA00022989"/>
    </source>
</evidence>
<feature type="transmembrane region" description="Helical" evidence="5">
    <location>
        <begin position="47"/>
        <end position="66"/>
    </location>
</feature>
<dbReference type="GO" id="GO:0022857">
    <property type="term" value="F:transmembrane transporter activity"/>
    <property type="evidence" value="ECO:0007669"/>
    <property type="project" value="InterPro"/>
</dbReference>
<evidence type="ECO:0000313" key="7">
    <source>
        <dbReference type="EMBL" id="NYH85077.1"/>
    </source>
</evidence>
<evidence type="ECO:0000256" key="4">
    <source>
        <dbReference type="ARBA" id="ARBA00023136"/>
    </source>
</evidence>
<feature type="transmembrane region" description="Helical" evidence="5">
    <location>
        <begin position="267"/>
        <end position="286"/>
    </location>
</feature>
<feature type="transmembrane region" description="Helical" evidence="5">
    <location>
        <begin position="225"/>
        <end position="246"/>
    </location>
</feature>
<feature type="transmembrane region" description="Helical" evidence="5">
    <location>
        <begin position="419"/>
        <end position="438"/>
    </location>
</feature>
<dbReference type="EMBL" id="FOOI01000011">
    <property type="protein sequence ID" value="SFH03510.1"/>
    <property type="molecule type" value="Genomic_DNA"/>
</dbReference>
<dbReference type="OrthoDB" id="3543624at2"/>
<dbReference type="RefSeq" id="WP_092885197.1">
    <property type="nucleotide sequence ID" value="NZ_FOOI01000011.1"/>
</dbReference>
<dbReference type="STRING" id="504797.SAMN05421678_11149"/>
<dbReference type="Pfam" id="PF07690">
    <property type="entry name" value="MFS_1"/>
    <property type="match status" value="1"/>
</dbReference>
<feature type="transmembrane region" description="Helical" evidence="5">
    <location>
        <begin position="12"/>
        <end position="41"/>
    </location>
</feature>
<feature type="transmembrane region" description="Helical" evidence="5">
    <location>
        <begin position="353"/>
        <end position="371"/>
    </location>
</feature>
<dbReference type="InterPro" id="IPR020846">
    <property type="entry name" value="MFS_dom"/>
</dbReference>
<feature type="transmembrane region" description="Helical" evidence="5">
    <location>
        <begin position="392"/>
        <end position="413"/>
    </location>
</feature>
<protein>
    <submittedName>
        <fullName evidence="7">MFS family permease</fullName>
    </submittedName>
    <submittedName>
        <fullName evidence="8">Major Facilitator Superfamily protein</fullName>
    </submittedName>
</protein>
<dbReference type="AlphaFoldDB" id="A0A1I2WQ46"/>
<evidence type="ECO:0000256" key="1">
    <source>
        <dbReference type="ARBA" id="ARBA00004651"/>
    </source>
</evidence>
<feature type="transmembrane region" description="Helical" evidence="5">
    <location>
        <begin position="298"/>
        <end position="317"/>
    </location>
</feature>
<sequence>MFVLPTLRRRQILVADLVSTAVFPLAITGSTGAIPAVAAALRGPGSLAPWIVTGYNGAFAATLLLAGAFADRSSRSRFFAAGNLLVAVTGLLSALAPNLAVLVGLRTLAGVGAAMCAAGGSSLVLSVYRGEERTRVYGLVGTVLGCATAAGPVATQALLAVVGWQAVFVGPAIVAAVAAAFTVGLPSLRTNESDGSFDLAGALLFGAAIATLVTGLGLGPRPFGLWWPPLAFGAVAVVTVAALTVVERRAARPVIPFDVLRVPAFRAYAYATGALMGVFVVSLTVLPQIAVAGRMSRWGQTTMLVLLTAPSVALPVLGARIARRWARALVMAALALCGLTGILLVPAHSQRSLLAGALVFGLCVGITEGVPDGQALRDVRHQSGGAAAAMFSTARMTLETLVLAAATGIMTAYGPRWSLVVPALVCVGGAVLLARTPIRR</sequence>
<dbReference type="PANTHER" id="PTHR42718:SF49">
    <property type="entry name" value="EXPORT PROTEIN"/>
    <property type="match status" value="1"/>
</dbReference>
<comment type="subcellular location">
    <subcellularLocation>
        <location evidence="1">Cell membrane</location>
        <topology evidence="1">Multi-pass membrane protein</topology>
    </subcellularLocation>
</comment>
<accession>A0A1I2WQ46</accession>
<feature type="domain" description="Major facilitator superfamily (MFS) profile" evidence="6">
    <location>
        <begin position="1"/>
        <end position="440"/>
    </location>
</feature>